<reference evidence="4" key="1">
    <citation type="submission" date="2016-10" db="EMBL/GenBank/DDBJ databases">
        <authorList>
            <person name="Varghese N."/>
            <person name="Submissions S."/>
        </authorList>
    </citation>
    <scope>NUCLEOTIDE SEQUENCE [LARGE SCALE GENOMIC DNA]</scope>
    <source>
        <strain evidence="4">DSM 45419</strain>
    </source>
</reference>
<keyword evidence="1" id="KW-0378">Hydrolase</keyword>
<dbReference type="EMBL" id="FNHE01000003">
    <property type="protein sequence ID" value="SDL97162.1"/>
    <property type="molecule type" value="Genomic_DNA"/>
</dbReference>
<dbReference type="CDD" id="cd00431">
    <property type="entry name" value="cysteine_hydrolases"/>
    <property type="match status" value="1"/>
</dbReference>
<evidence type="ECO:0000313" key="3">
    <source>
        <dbReference type="EMBL" id="SDL97162.1"/>
    </source>
</evidence>
<dbReference type="Gene3D" id="3.40.50.850">
    <property type="entry name" value="Isochorismatase-like"/>
    <property type="match status" value="1"/>
</dbReference>
<dbReference type="InterPro" id="IPR000868">
    <property type="entry name" value="Isochorismatase-like_dom"/>
</dbReference>
<keyword evidence="4" id="KW-1185">Reference proteome</keyword>
<proteinExistence type="predicted"/>
<dbReference type="OrthoDB" id="9814140at2"/>
<dbReference type="Proteomes" id="UP000198680">
    <property type="component" value="Unassembled WGS sequence"/>
</dbReference>
<dbReference type="PANTHER" id="PTHR43540">
    <property type="entry name" value="PEROXYUREIDOACRYLATE/UREIDOACRYLATE AMIDOHYDROLASE-RELATED"/>
    <property type="match status" value="1"/>
</dbReference>
<sequence length="222" mass="23148">MQQAFGMAVPETVGEMCRPTTSAVLVYDAQVGILAHVQDRDRLVERIGAVLRAARASGVPVLYVRHVSLPPTHMGVAALRTAMAWQRLGDAAAVTAAFPPDAPHTQLAGELAPVDGEPVLDKLGMSAFVGTPVEQVLRDRGVTTLVLVGAVLEIGIEPTARHAADLGLLPVVVQDACGVVDPEAAQRSLASLDYSLLTYRCSSRDVVDAFGAVGVPRGAPSA</sequence>
<dbReference type="RefSeq" id="WP_091215157.1">
    <property type="nucleotide sequence ID" value="NZ_FNHE01000003.1"/>
</dbReference>
<protein>
    <submittedName>
        <fullName evidence="3">Nicotinamidase-related amidase</fullName>
    </submittedName>
</protein>
<dbReference type="STRING" id="1137991.SAMN05660642_01192"/>
<gene>
    <name evidence="3" type="ORF">SAMN05660642_01192</name>
</gene>
<name>A0A1G9PE70_9ACTN</name>
<dbReference type="PANTHER" id="PTHR43540:SF1">
    <property type="entry name" value="ISOCHORISMATASE HYDROLASE"/>
    <property type="match status" value="1"/>
</dbReference>
<dbReference type="InterPro" id="IPR050272">
    <property type="entry name" value="Isochorismatase-like_hydrls"/>
</dbReference>
<dbReference type="SUPFAM" id="SSF52499">
    <property type="entry name" value="Isochorismatase-like hydrolases"/>
    <property type="match status" value="1"/>
</dbReference>
<evidence type="ECO:0000313" key="4">
    <source>
        <dbReference type="Proteomes" id="UP000198680"/>
    </source>
</evidence>
<dbReference type="Pfam" id="PF00857">
    <property type="entry name" value="Isochorismatase"/>
    <property type="match status" value="1"/>
</dbReference>
<dbReference type="GO" id="GO:0016787">
    <property type="term" value="F:hydrolase activity"/>
    <property type="evidence" value="ECO:0007669"/>
    <property type="project" value="UniProtKB-KW"/>
</dbReference>
<dbReference type="AlphaFoldDB" id="A0A1G9PE70"/>
<organism evidence="3 4">
    <name type="scientific">Geodermatophilus siccatus</name>
    <dbReference type="NCBI Taxonomy" id="1137991"/>
    <lineage>
        <taxon>Bacteria</taxon>
        <taxon>Bacillati</taxon>
        <taxon>Actinomycetota</taxon>
        <taxon>Actinomycetes</taxon>
        <taxon>Geodermatophilales</taxon>
        <taxon>Geodermatophilaceae</taxon>
        <taxon>Geodermatophilus</taxon>
    </lineage>
</organism>
<feature type="domain" description="Isochorismatase-like" evidence="2">
    <location>
        <begin position="22"/>
        <end position="193"/>
    </location>
</feature>
<evidence type="ECO:0000256" key="1">
    <source>
        <dbReference type="ARBA" id="ARBA00022801"/>
    </source>
</evidence>
<dbReference type="InterPro" id="IPR036380">
    <property type="entry name" value="Isochorismatase-like_sf"/>
</dbReference>
<accession>A0A1G9PE70</accession>
<evidence type="ECO:0000259" key="2">
    <source>
        <dbReference type="Pfam" id="PF00857"/>
    </source>
</evidence>